<dbReference type="PROSITE" id="PS00061">
    <property type="entry name" value="ADH_SHORT"/>
    <property type="match status" value="1"/>
</dbReference>
<evidence type="ECO:0000259" key="3">
    <source>
        <dbReference type="Pfam" id="PF01370"/>
    </source>
</evidence>
<dbReference type="EMBL" id="FPBD01000004">
    <property type="protein sequence ID" value="SFT91178.1"/>
    <property type="molecule type" value="Genomic_DNA"/>
</dbReference>
<feature type="domain" description="NAD-dependent epimerase/dehydratase" evidence="3">
    <location>
        <begin position="5"/>
        <end position="236"/>
    </location>
</feature>
<dbReference type="Pfam" id="PF01370">
    <property type="entry name" value="Epimerase"/>
    <property type="match status" value="1"/>
</dbReference>
<dbReference type="SUPFAM" id="SSF51735">
    <property type="entry name" value="NAD(P)-binding Rossmann-fold domains"/>
    <property type="match status" value="1"/>
</dbReference>
<evidence type="ECO:0000256" key="2">
    <source>
        <dbReference type="ARBA" id="ARBA00007637"/>
    </source>
</evidence>
<gene>
    <name evidence="4" type="ORF">SAMN05444141_104388</name>
</gene>
<name>A0A1I7BVH0_9HYPH</name>
<evidence type="ECO:0000313" key="5">
    <source>
        <dbReference type="Proteomes" id="UP000183371"/>
    </source>
</evidence>
<dbReference type="PRINTS" id="PR01713">
    <property type="entry name" value="NUCEPIMERASE"/>
</dbReference>
<dbReference type="Proteomes" id="UP000183371">
    <property type="component" value="Unassembled WGS sequence"/>
</dbReference>
<keyword evidence="5" id="KW-1185">Reference proteome</keyword>
<dbReference type="AlphaFoldDB" id="A0A1I7BVH0"/>
<dbReference type="Gene3D" id="3.90.25.10">
    <property type="entry name" value="UDP-galactose 4-epimerase, domain 1"/>
    <property type="match status" value="1"/>
</dbReference>
<comment type="similarity">
    <text evidence="2">Belongs to the NAD(P)-dependent epimerase/dehydratase family.</text>
</comment>
<comment type="pathway">
    <text evidence="1">Bacterial outer membrane biogenesis; LPS O-antigen biosynthesis.</text>
</comment>
<sequence>MFERILITGCCGFIGSNLIRTLASKMISYEIVVLDSEVTGKASSLDGVPHHFIRGDIRDYRTVEDAMSGVDAVIHLAADTRVMDSIKNPTYNFDVNVIGTVNVLEAMRKHGIKRLVNASTGGAIVGDALQAVHESMPANPASPYGASKAAAEAYCSAYSKSYEMDITSLRFSNVYGPRSAHKGSVIATFIKSILSDEQCHVYGDGSQTRDYIFVQDLCFGIFQALKSEKKGTFQLGSGKPTSVNQIIQILKGVTGRNETLEVAYSDFRVGEVLHNFADITKAKRDLGFQPQTSLTTGIRETWDYFQKNSKVLLSNKEYGVSSYAG</sequence>
<dbReference type="InterPro" id="IPR001509">
    <property type="entry name" value="Epimerase_deHydtase"/>
</dbReference>
<accession>A0A1I7BVH0</accession>
<reference evidence="5" key="1">
    <citation type="submission" date="2016-10" db="EMBL/GenBank/DDBJ databases">
        <authorList>
            <person name="Varghese N."/>
            <person name="Submissions S."/>
        </authorList>
    </citation>
    <scope>NUCLEOTIDE SEQUENCE [LARGE SCALE GENOMIC DNA]</scope>
    <source>
        <strain evidence="5">DSM 17465</strain>
    </source>
</reference>
<proteinExistence type="inferred from homology"/>
<dbReference type="PANTHER" id="PTHR43000">
    <property type="entry name" value="DTDP-D-GLUCOSE 4,6-DEHYDRATASE-RELATED"/>
    <property type="match status" value="1"/>
</dbReference>
<dbReference type="InterPro" id="IPR036291">
    <property type="entry name" value="NAD(P)-bd_dom_sf"/>
</dbReference>
<dbReference type="InterPro" id="IPR020904">
    <property type="entry name" value="Sc_DH/Rdtase_CS"/>
</dbReference>
<dbReference type="Gene3D" id="3.40.50.720">
    <property type="entry name" value="NAD(P)-binding Rossmann-like Domain"/>
    <property type="match status" value="1"/>
</dbReference>
<organism evidence="4 5">
    <name type="scientific">Pseudovibrio denitrificans</name>
    <dbReference type="NCBI Taxonomy" id="258256"/>
    <lineage>
        <taxon>Bacteria</taxon>
        <taxon>Pseudomonadati</taxon>
        <taxon>Pseudomonadota</taxon>
        <taxon>Alphaproteobacteria</taxon>
        <taxon>Hyphomicrobiales</taxon>
        <taxon>Stappiaceae</taxon>
        <taxon>Pseudovibrio</taxon>
    </lineage>
</organism>
<protein>
    <submittedName>
        <fullName evidence="4">UDP-glucose 4-epimerase</fullName>
    </submittedName>
</protein>
<dbReference type="RefSeq" id="WP_054785521.1">
    <property type="nucleotide sequence ID" value="NZ_FPBD01000004.1"/>
</dbReference>
<evidence type="ECO:0000256" key="1">
    <source>
        <dbReference type="ARBA" id="ARBA00005125"/>
    </source>
</evidence>
<evidence type="ECO:0000313" key="4">
    <source>
        <dbReference type="EMBL" id="SFT91178.1"/>
    </source>
</evidence>